<gene>
    <name evidence="11" type="primary">tfb</name>
    <name evidence="11" type="ORF">LC1Nh_0530</name>
</gene>
<dbReference type="KEGG" id="ncon:LC1Nh_0530"/>
<dbReference type="SUPFAM" id="SSF47954">
    <property type="entry name" value="Cyclin-like"/>
    <property type="match status" value="2"/>
</dbReference>
<dbReference type="EMBL" id="CP040089">
    <property type="protein sequence ID" value="QGA80429.1"/>
    <property type="molecule type" value="Genomic_DNA"/>
</dbReference>
<dbReference type="Pfam" id="PF00382">
    <property type="entry name" value="TFIIB"/>
    <property type="match status" value="2"/>
</dbReference>
<evidence type="ECO:0000256" key="3">
    <source>
        <dbReference type="ARBA" id="ARBA00022737"/>
    </source>
</evidence>
<evidence type="ECO:0000313" key="11">
    <source>
        <dbReference type="EMBL" id="QGA80429.1"/>
    </source>
</evidence>
<feature type="compositionally biased region" description="Basic and acidic residues" evidence="9">
    <location>
        <begin position="63"/>
        <end position="75"/>
    </location>
</feature>
<evidence type="ECO:0000256" key="6">
    <source>
        <dbReference type="ARBA" id="ARBA00023015"/>
    </source>
</evidence>
<dbReference type="Gene3D" id="1.10.472.170">
    <property type="match status" value="1"/>
</dbReference>
<dbReference type="PRINTS" id="PR00685">
    <property type="entry name" value="TIFACTORIIB"/>
</dbReference>
<dbReference type="AlphaFoldDB" id="A0A5Q0UHR0"/>
<dbReference type="InterPro" id="IPR013150">
    <property type="entry name" value="TFIIB_cyclin"/>
</dbReference>
<evidence type="ECO:0000256" key="2">
    <source>
        <dbReference type="ARBA" id="ARBA00022723"/>
    </source>
</evidence>
<name>A0A5Q0UHR0_9ARCH</name>
<evidence type="ECO:0000313" key="12">
    <source>
        <dbReference type="Proteomes" id="UP000377803"/>
    </source>
</evidence>
<feature type="region of interest" description="Disordered" evidence="9">
    <location>
        <begin position="53"/>
        <end position="75"/>
    </location>
</feature>
<dbReference type="GO" id="GO:0000126">
    <property type="term" value="C:transcription factor TFIIIB complex"/>
    <property type="evidence" value="ECO:0007669"/>
    <property type="project" value="TreeGrafter"/>
</dbReference>
<keyword evidence="6" id="KW-0805">Transcription regulation</keyword>
<dbReference type="GO" id="GO:0097550">
    <property type="term" value="C:transcription preinitiation complex"/>
    <property type="evidence" value="ECO:0007669"/>
    <property type="project" value="TreeGrafter"/>
</dbReference>
<dbReference type="Pfam" id="PF08271">
    <property type="entry name" value="Zn_Ribbon_TF"/>
    <property type="match status" value="1"/>
</dbReference>
<dbReference type="GO" id="GO:0000995">
    <property type="term" value="F:RNA polymerase III general transcription initiation factor activity"/>
    <property type="evidence" value="ECO:0007669"/>
    <property type="project" value="TreeGrafter"/>
</dbReference>
<dbReference type="OrthoDB" id="7429at2157"/>
<dbReference type="InterPro" id="IPR036915">
    <property type="entry name" value="Cyclin-like_sf"/>
</dbReference>
<dbReference type="PANTHER" id="PTHR11618:SF4">
    <property type="entry name" value="TRANSCRIPTION FACTOR IIIB 90 KDA SUBUNIT"/>
    <property type="match status" value="1"/>
</dbReference>
<dbReference type="InterPro" id="IPR023486">
    <property type="entry name" value="TFIIB_CS"/>
</dbReference>
<dbReference type="InterPro" id="IPR013763">
    <property type="entry name" value="Cyclin-like_dom"/>
</dbReference>
<feature type="domain" description="TFIIB-type" evidence="10">
    <location>
        <begin position="19"/>
        <end position="50"/>
    </location>
</feature>
<comment type="similarity">
    <text evidence="1">Belongs to the TFIIB family.</text>
</comment>
<evidence type="ECO:0000256" key="5">
    <source>
        <dbReference type="ARBA" id="ARBA00022833"/>
    </source>
</evidence>
<keyword evidence="4 8" id="KW-0863">Zinc-finger</keyword>
<dbReference type="RefSeq" id="WP_153550169.1">
    <property type="nucleotide sequence ID" value="NZ_CP040089.1"/>
</dbReference>
<protein>
    <submittedName>
        <fullName evidence="11">Transcription initiation factor TFIIB</fullName>
    </submittedName>
</protein>
<evidence type="ECO:0000259" key="10">
    <source>
        <dbReference type="PROSITE" id="PS51134"/>
    </source>
</evidence>
<proteinExistence type="inferred from homology"/>
<dbReference type="PROSITE" id="PS51134">
    <property type="entry name" value="ZF_TFIIB"/>
    <property type="match status" value="1"/>
</dbReference>
<dbReference type="InterPro" id="IPR000812">
    <property type="entry name" value="TFIIB"/>
</dbReference>
<dbReference type="Proteomes" id="UP000377803">
    <property type="component" value="Chromosome"/>
</dbReference>
<dbReference type="GeneID" id="42364915"/>
<keyword evidence="5" id="KW-0862">Zinc</keyword>
<accession>A0A5Q0UHR0</accession>
<evidence type="ECO:0000256" key="8">
    <source>
        <dbReference type="PROSITE-ProRule" id="PRU00469"/>
    </source>
</evidence>
<dbReference type="InterPro" id="IPR013137">
    <property type="entry name" value="Znf_TFIIB"/>
</dbReference>
<evidence type="ECO:0000256" key="9">
    <source>
        <dbReference type="SAM" id="MobiDB-lite"/>
    </source>
</evidence>
<evidence type="ECO:0000256" key="7">
    <source>
        <dbReference type="ARBA" id="ARBA00023163"/>
    </source>
</evidence>
<dbReference type="GO" id="GO:0001006">
    <property type="term" value="F:RNA polymerase III type 3 promoter sequence-specific DNA binding"/>
    <property type="evidence" value="ECO:0007669"/>
    <property type="project" value="TreeGrafter"/>
</dbReference>
<dbReference type="GO" id="GO:0070897">
    <property type="term" value="P:transcription preinitiation complex assembly"/>
    <property type="evidence" value="ECO:0007669"/>
    <property type="project" value="InterPro"/>
</dbReference>
<organism evidence="11 12">
    <name type="scientific">Candidatus Nanohalobium constans</name>
    <dbReference type="NCBI Taxonomy" id="2565781"/>
    <lineage>
        <taxon>Archaea</taxon>
        <taxon>Candidatus Nanohalarchaeota</taxon>
        <taxon>Candidatus Nanohalobia</taxon>
        <taxon>Candidatus Nanohalobiales</taxon>
        <taxon>Candidatus Nanohalobiaceae</taxon>
        <taxon>Candidatus Nanohalobium</taxon>
    </lineage>
</organism>
<keyword evidence="12" id="KW-1185">Reference proteome</keyword>
<reference evidence="12" key="1">
    <citation type="submission" date="2019-05" db="EMBL/GenBank/DDBJ databases">
        <title>Candidatus Nanohalobium constans, a novel model system to study the DPANN nano-sized archaea: genomic and physiological characterization of a nanoarchaeon co-cultured with its chitinotrophic host.</title>
        <authorList>
            <person name="La Cono V."/>
            <person name="Arcadi E."/>
            <person name="Crisafi F."/>
            <person name="Denaro R."/>
            <person name="La Spada G."/>
            <person name="Messina E."/>
            <person name="Smedile F."/>
            <person name="Toshchakov S.V."/>
            <person name="Shevchenko M.A."/>
            <person name="Golyshin P.N."/>
            <person name="Golyshina O.V."/>
            <person name="Ferrer M."/>
            <person name="Rohde M."/>
            <person name="Mushegian A."/>
            <person name="Sorokin D.Y."/>
            <person name="Giuliano L."/>
            <person name="Yakimov M.M."/>
        </authorList>
    </citation>
    <scope>NUCLEOTIDE SEQUENCE [LARGE SCALE GENOMIC DNA]</scope>
    <source>
        <strain evidence="12">LC1Nh</strain>
    </source>
</reference>
<dbReference type="PROSITE" id="PS00782">
    <property type="entry name" value="TFIIB"/>
    <property type="match status" value="1"/>
</dbReference>
<dbReference type="GO" id="GO:0008270">
    <property type="term" value="F:zinc ion binding"/>
    <property type="evidence" value="ECO:0007669"/>
    <property type="project" value="UniProtKB-KW"/>
</dbReference>
<evidence type="ECO:0000256" key="1">
    <source>
        <dbReference type="ARBA" id="ARBA00010857"/>
    </source>
</evidence>
<sequence length="312" mass="34714">MNSQNTDTIETKENTEKPEVLQCPNCGAKEFESDSATGELFCRDCGTVVEEDKVDTSGPRTFSAEDRKDKERSGSKITFTRHDKGISTEIGSGSMRNVSPDKRGQYYRLRKWHSRSSGSKSRNLKTALNQISDIINQLNLPNSVEEESARLYDKAIDEEVVKGRKIEKIAASSVFIVARNQRVPRTLKEFSEASGISERELGKNYRYLAKELDIDVEPVRAEDFVSRYCSELSVSGEVQAEARRIILEARDKGLTSGRSPDGIAAAAIYMAAKSMGEKLTQREVAETAGVTEVTIRKGSNQLEKAVDVKEKE</sequence>
<dbReference type="SMART" id="SM00385">
    <property type="entry name" value="CYCLIN"/>
    <property type="match status" value="2"/>
</dbReference>
<keyword evidence="7" id="KW-0804">Transcription</keyword>
<dbReference type="Gene3D" id="1.10.472.10">
    <property type="entry name" value="Cyclin-like"/>
    <property type="match status" value="1"/>
</dbReference>
<keyword evidence="2" id="KW-0479">Metal-binding</keyword>
<dbReference type="PANTHER" id="PTHR11618">
    <property type="entry name" value="TRANSCRIPTION INITIATION FACTOR IIB-RELATED"/>
    <property type="match status" value="1"/>
</dbReference>
<dbReference type="SUPFAM" id="SSF57783">
    <property type="entry name" value="Zinc beta-ribbon"/>
    <property type="match status" value="1"/>
</dbReference>
<dbReference type="GO" id="GO:0017025">
    <property type="term" value="F:TBP-class protein binding"/>
    <property type="evidence" value="ECO:0007669"/>
    <property type="project" value="InterPro"/>
</dbReference>
<keyword evidence="3" id="KW-0677">Repeat</keyword>
<evidence type="ECO:0000256" key="4">
    <source>
        <dbReference type="ARBA" id="ARBA00022771"/>
    </source>
</evidence>